<accession>A0A8J6BCW1</accession>
<dbReference type="EMBL" id="WNTK01049996">
    <property type="protein sequence ID" value="KAG9460650.1"/>
    <property type="molecule type" value="Genomic_DNA"/>
</dbReference>
<protein>
    <submittedName>
        <fullName evidence="1">Uncharacterized protein</fullName>
    </submittedName>
</protein>
<organism evidence="1 2">
    <name type="scientific">Eleutherodactylus coqui</name>
    <name type="common">Puerto Rican coqui</name>
    <dbReference type="NCBI Taxonomy" id="57060"/>
    <lineage>
        <taxon>Eukaryota</taxon>
        <taxon>Metazoa</taxon>
        <taxon>Chordata</taxon>
        <taxon>Craniata</taxon>
        <taxon>Vertebrata</taxon>
        <taxon>Euteleostomi</taxon>
        <taxon>Amphibia</taxon>
        <taxon>Batrachia</taxon>
        <taxon>Anura</taxon>
        <taxon>Neobatrachia</taxon>
        <taxon>Hyloidea</taxon>
        <taxon>Eleutherodactylidae</taxon>
        <taxon>Eleutherodactylinae</taxon>
        <taxon>Eleutherodactylus</taxon>
        <taxon>Eleutherodactylus</taxon>
    </lineage>
</organism>
<evidence type="ECO:0000313" key="1">
    <source>
        <dbReference type="EMBL" id="KAG9460650.1"/>
    </source>
</evidence>
<proteinExistence type="predicted"/>
<reference evidence="1" key="1">
    <citation type="thesis" date="2020" institute="ProQuest LLC" country="789 East Eisenhower Parkway, Ann Arbor, MI, USA">
        <title>Comparative Genomics and Chromosome Evolution.</title>
        <authorList>
            <person name="Mudd A.B."/>
        </authorList>
    </citation>
    <scope>NUCLEOTIDE SEQUENCE</scope>
    <source>
        <strain evidence="1">HN-11 Male</strain>
        <tissue evidence="1">Kidney and liver</tissue>
    </source>
</reference>
<keyword evidence="2" id="KW-1185">Reference proteome</keyword>
<dbReference type="AlphaFoldDB" id="A0A8J6BCW1"/>
<name>A0A8J6BCW1_ELECQ</name>
<comment type="caution">
    <text evidence="1">The sequence shown here is derived from an EMBL/GenBank/DDBJ whole genome shotgun (WGS) entry which is preliminary data.</text>
</comment>
<dbReference type="Proteomes" id="UP000770717">
    <property type="component" value="Unassembled WGS sequence"/>
</dbReference>
<gene>
    <name evidence="1" type="ORF">GDO78_020404</name>
</gene>
<sequence length="83" mass="9038">MDSAIHTEESAAKLRISAVDSPRICMQLARINGQICRWRSPHGFSAGSASRSDITWFSRAWIPKPHAEKKICGVQTAANEGGS</sequence>
<evidence type="ECO:0000313" key="2">
    <source>
        <dbReference type="Proteomes" id="UP000770717"/>
    </source>
</evidence>